<evidence type="ECO:0000256" key="2">
    <source>
        <dbReference type="ARBA" id="ARBA00010876"/>
    </source>
</evidence>
<accession>A0A2X3AZF5</accession>
<dbReference type="Proteomes" id="UP000250166">
    <property type="component" value="Unassembled WGS sequence"/>
</dbReference>
<organism evidence="7 8">
    <name type="scientific">Helicobacter fennelliae</name>
    <dbReference type="NCBI Taxonomy" id="215"/>
    <lineage>
        <taxon>Bacteria</taxon>
        <taxon>Pseudomonadati</taxon>
        <taxon>Campylobacterota</taxon>
        <taxon>Epsilonproteobacteria</taxon>
        <taxon>Campylobacterales</taxon>
        <taxon>Helicobacteraceae</taxon>
        <taxon>Helicobacter</taxon>
    </lineage>
</organism>
<protein>
    <recommendedName>
        <fullName evidence="4">RNA pseudouridylate synthase</fullName>
    </recommendedName>
    <alternativeName>
        <fullName evidence="5">RNA-uridine isomerase</fullName>
    </alternativeName>
</protein>
<evidence type="ECO:0000256" key="3">
    <source>
        <dbReference type="ARBA" id="ARBA00023235"/>
    </source>
</evidence>
<reference evidence="7 8" key="1">
    <citation type="submission" date="2018-06" db="EMBL/GenBank/DDBJ databases">
        <authorList>
            <consortium name="Pathogen Informatics"/>
            <person name="Doyle S."/>
        </authorList>
    </citation>
    <scope>NUCLEOTIDE SEQUENCE [LARGE SCALE GENOMIC DNA]</scope>
    <source>
        <strain evidence="7 8">NCTC13102</strain>
    </source>
</reference>
<dbReference type="GO" id="GO:0003723">
    <property type="term" value="F:RNA binding"/>
    <property type="evidence" value="ECO:0007669"/>
    <property type="project" value="InterPro"/>
</dbReference>
<dbReference type="SUPFAM" id="SSF55120">
    <property type="entry name" value="Pseudouridine synthase"/>
    <property type="match status" value="1"/>
</dbReference>
<dbReference type="PANTHER" id="PTHR21600:SF44">
    <property type="entry name" value="RIBOSOMAL LARGE SUBUNIT PSEUDOURIDINE SYNTHASE D"/>
    <property type="match status" value="1"/>
</dbReference>
<comment type="similarity">
    <text evidence="2">Belongs to the pseudouridine synthase RluA family.</text>
</comment>
<dbReference type="InterPro" id="IPR006145">
    <property type="entry name" value="PsdUridine_synth_RsuA/RluA"/>
</dbReference>
<evidence type="ECO:0000313" key="7">
    <source>
        <dbReference type="EMBL" id="SQB98298.1"/>
    </source>
</evidence>
<feature type="domain" description="Pseudouridine synthase RsuA/RluA-like" evidence="6">
    <location>
        <begin position="81"/>
        <end position="231"/>
    </location>
</feature>
<keyword evidence="3 7" id="KW-0413">Isomerase</keyword>
<evidence type="ECO:0000256" key="5">
    <source>
        <dbReference type="ARBA" id="ARBA00033164"/>
    </source>
</evidence>
<dbReference type="Gene3D" id="3.30.2350.10">
    <property type="entry name" value="Pseudouridine synthase"/>
    <property type="match status" value="1"/>
</dbReference>
<dbReference type="GO" id="GO:0000455">
    <property type="term" value="P:enzyme-directed rRNA pseudouridine synthesis"/>
    <property type="evidence" value="ECO:0007669"/>
    <property type="project" value="TreeGrafter"/>
</dbReference>
<dbReference type="EMBL" id="UAWL01000006">
    <property type="protein sequence ID" value="SQB98298.1"/>
    <property type="molecule type" value="Genomic_DNA"/>
</dbReference>
<dbReference type="CDD" id="cd02869">
    <property type="entry name" value="PseudoU_synth_RluA_like"/>
    <property type="match status" value="1"/>
</dbReference>
<proteinExistence type="inferred from homology"/>
<dbReference type="RefSeq" id="WP_023946950.1">
    <property type="nucleotide sequence ID" value="NZ_JAERIV010000018.1"/>
</dbReference>
<sequence>MPFIQKDFYLHTPIKATLFLKQLGYPPHLAQKIIDKKRLKHNNIPVKKSQILQGLVRLTYFEERFYQANELIEPFFITKDFACFNKPPKLLIHPKGSFLHKSLLDSMMFYFDSHTKPIHRLDYETSGIVLAGRGYANERALKDMFMAKQVQKLYIAKIRGHLSESITIQAPIKEPTKADKLARKNLCIRSQIHPQGKLATTIVIPIAYHGDCTFVKVIPLTGRTHQIRLHLWYSGYPIVNDFLYSDDDAQSMRYLDEIKASFQSYSHKFAPNPHIEQNPALNDLYADKFLCLHAYALRFCFKGITYHICTTQSLHVLNWWDCDLDLAQVGSF</sequence>
<dbReference type="InterPro" id="IPR020103">
    <property type="entry name" value="PsdUridine_synth_cat_dom_sf"/>
</dbReference>
<dbReference type="PROSITE" id="PS01129">
    <property type="entry name" value="PSI_RLU"/>
    <property type="match status" value="1"/>
</dbReference>
<name>A0A2X3AZF5_9HELI</name>
<dbReference type="GO" id="GO:0140098">
    <property type="term" value="F:catalytic activity, acting on RNA"/>
    <property type="evidence" value="ECO:0007669"/>
    <property type="project" value="UniProtKB-ARBA"/>
</dbReference>
<dbReference type="GO" id="GO:0009982">
    <property type="term" value="F:pseudouridine synthase activity"/>
    <property type="evidence" value="ECO:0007669"/>
    <property type="project" value="InterPro"/>
</dbReference>
<comment type="catalytic activity">
    <reaction evidence="1">
        <text>a uridine in RNA = a pseudouridine in RNA</text>
        <dbReference type="Rhea" id="RHEA:48348"/>
        <dbReference type="Rhea" id="RHEA-COMP:12068"/>
        <dbReference type="Rhea" id="RHEA-COMP:12069"/>
        <dbReference type="ChEBI" id="CHEBI:65314"/>
        <dbReference type="ChEBI" id="CHEBI:65315"/>
    </reaction>
</comment>
<dbReference type="InterPro" id="IPR050188">
    <property type="entry name" value="RluA_PseudoU_synthase"/>
</dbReference>
<gene>
    <name evidence="7" type="primary">rluA</name>
    <name evidence="7" type="ORF">NCTC13102_00755</name>
</gene>
<evidence type="ECO:0000259" key="6">
    <source>
        <dbReference type="Pfam" id="PF00849"/>
    </source>
</evidence>
<dbReference type="InterPro" id="IPR006224">
    <property type="entry name" value="PsdUridine_synth_RluA-like_CS"/>
</dbReference>
<evidence type="ECO:0000256" key="1">
    <source>
        <dbReference type="ARBA" id="ARBA00000073"/>
    </source>
</evidence>
<dbReference type="AlphaFoldDB" id="A0A2X3AZF5"/>
<dbReference type="Pfam" id="PF00849">
    <property type="entry name" value="PseudoU_synth_2"/>
    <property type="match status" value="1"/>
</dbReference>
<dbReference type="PANTHER" id="PTHR21600">
    <property type="entry name" value="MITOCHONDRIAL RNA PSEUDOURIDINE SYNTHASE"/>
    <property type="match status" value="1"/>
</dbReference>
<evidence type="ECO:0000313" key="8">
    <source>
        <dbReference type="Proteomes" id="UP000250166"/>
    </source>
</evidence>
<evidence type="ECO:0000256" key="4">
    <source>
        <dbReference type="ARBA" id="ARBA00031870"/>
    </source>
</evidence>